<sequence length="325" mass="35475">FCFLAKKCRHPGDLQHGYVDVTDLSVGSKAVFSCTQGYRLIGPAEIFCEVTEKGVDWSRDLPLCEVIACSPPPNIANGHYTESSIYVYQTTVTYSCNDVPRGYDPFSLIGPQSIFCTYDANSNGVWSEAPPECRVVKCENPKVEHGRKLTGFGPSYTYRDSVTFECEPGYFMVGSDVITCGADNNWSPSKPTCEKISAGSCGAPEIRDGVVVRAKPVYAEGERVQIHCNAQCAFPDGAREMTITCQGQNTWSSSQNCVCGPQGSGSTPLISYGRVIEGQKPSYSVGDFITIECYAGYTLHGEARIQYVGENQWNPGVPTCHLSKY</sequence>
<keyword evidence="2" id="KW-0732">Signal</keyword>
<dbReference type="PROSITE" id="PS50923">
    <property type="entry name" value="SUSHI"/>
    <property type="match status" value="4"/>
</dbReference>
<feature type="non-terminal residue" evidence="8">
    <location>
        <position position="325"/>
    </location>
</feature>
<feature type="domain" description="Sushi" evidence="7">
    <location>
        <begin position="257"/>
        <end position="322"/>
    </location>
</feature>
<dbReference type="FunFam" id="2.10.70.10:FF:000014">
    <property type="entry name" value="Membrane cofactor protein"/>
    <property type="match status" value="1"/>
</dbReference>
<dbReference type="Pfam" id="PF00084">
    <property type="entry name" value="Sushi"/>
    <property type="match status" value="5"/>
</dbReference>
<comment type="caution">
    <text evidence="8">The sequence shown here is derived from an EMBL/GenBank/DDBJ whole genome shotgun (WGS) entry which is preliminary data.</text>
</comment>
<dbReference type="SUPFAM" id="SSF57535">
    <property type="entry name" value="Complement control module/SCR domain"/>
    <property type="match status" value="5"/>
</dbReference>
<evidence type="ECO:0000256" key="5">
    <source>
        <dbReference type="ARBA" id="ARBA00023180"/>
    </source>
</evidence>
<evidence type="ECO:0000313" key="9">
    <source>
        <dbReference type="Proteomes" id="UP000582182"/>
    </source>
</evidence>
<evidence type="ECO:0000313" key="8">
    <source>
        <dbReference type="EMBL" id="NXU56982.1"/>
    </source>
</evidence>
<accession>A0A7L3LT85</accession>
<dbReference type="InterPro" id="IPR050350">
    <property type="entry name" value="Compl-Cell_Adhes-Reg"/>
</dbReference>
<keyword evidence="5" id="KW-0325">Glycoprotein</keyword>
<feature type="non-terminal residue" evidence="8">
    <location>
        <position position="1"/>
    </location>
</feature>
<evidence type="ECO:0000259" key="7">
    <source>
        <dbReference type="PROSITE" id="PS50923"/>
    </source>
</evidence>
<evidence type="ECO:0000256" key="2">
    <source>
        <dbReference type="ARBA" id="ARBA00022729"/>
    </source>
</evidence>
<name>A0A7L3LT85_9CHAR</name>
<keyword evidence="9" id="KW-1185">Reference proteome</keyword>
<comment type="caution">
    <text evidence="6">Lacks conserved residue(s) required for the propagation of feature annotation.</text>
</comment>
<evidence type="ECO:0000256" key="4">
    <source>
        <dbReference type="ARBA" id="ARBA00023157"/>
    </source>
</evidence>
<dbReference type="InterPro" id="IPR035976">
    <property type="entry name" value="Sushi/SCR/CCP_sf"/>
</dbReference>
<dbReference type="AlphaFoldDB" id="A0A7L3LT85"/>
<dbReference type="EMBL" id="VZTY01028161">
    <property type="protein sequence ID" value="NXU56982.1"/>
    <property type="molecule type" value="Genomic_DNA"/>
</dbReference>
<protein>
    <submittedName>
        <fullName evidence="8">C4BPA protein</fullName>
    </submittedName>
</protein>
<dbReference type="SMART" id="SM00032">
    <property type="entry name" value="CCP"/>
    <property type="match status" value="5"/>
</dbReference>
<proteinExistence type="predicted"/>
<keyword evidence="1 6" id="KW-0768">Sushi</keyword>
<dbReference type="Gene3D" id="2.10.70.10">
    <property type="entry name" value="Complement Module, domain 1"/>
    <property type="match status" value="5"/>
</dbReference>
<feature type="disulfide bond" evidence="6">
    <location>
        <begin position="166"/>
        <end position="193"/>
    </location>
</feature>
<evidence type="ECO:0000256" key="3">
    <source>
        <dbReference type="ARBA" id="ARBA00022737"/>
    </source>
</evidence>
<feature type="domain" description="Sushi" evidence="7">
    <location>
        <begin position="67"/>
        <end position="135"/>
    </location>
</feature>
<organism evidence="8 9">
    <name type="scientific">Turnix velox</name>
    <name type="common">Little buttonquail</name>
    <dbReference type="NCBI Taxonomy" id="2529409"/>
    <lineage>
        <taxon>Eukaryota</taxon>
        <taxon>Metazoa</taxon>
        <taxon>Chordata</taxon>
        <taxon>Craniata</taxon>
        <taxon>Vertebrata</taxon>
        <taxon>Euteleostomi</taxon>
        <taxon>Archelosauria</taxon>
        <taxon>Archosauria</taxon>
        <taxon>Dinosauria</taxon>
        <taxon>Saurischia</taxon>
        <taxon>Theropoda</taxon>
        <taxon>Coelurosauria</taxon>
        <taxon>Aves</taxon>
        <taxon>Neognathae</taxon>
        <taxon>Neoaves</taxon>
        <taxon>Charadriiformes</taxon>
        <taxon>Turnicidae</taxon>
        <taxon>Turnix</taxon>
    </lineage>
</organism>
<feature type="disulfide bond" evidence="6">
    <location>
        <begin position="293"/>
        <end position="320"/>
    </location>
</feature>
<evidence type="ECO:0000256" key="6">
    <source>
        <dbReference type="PROSITE-ProRule" id="PRU00302"/>
    </source>
</evidence>
<feature type="domain" description="Sushi" evidence="7">
    <location>
        <begin position="6"/>
        <end position="66"/>
    </location>
</feature>
<keyword evidence="4 6" id="KW-1015">Disulfide bond</keyword>
<dbReference type="FunFam" id="2.10.70.10:FF:000055">
    <property type="entry name" value="Complement decay-accelerating factor, GPI-anchored"/>
    <property type="match status" value="1"/>
</dbReference>
<dbReference type="InterPro" id="IPR000436">
    <property type="entry name" value="Sushi_SCR_CCP_dom"/>
</dbReference>
<reference evidence="8 9" key="1">
    <citation type="submission" date="2019-09" db="EMBL/GenBank/DDBJ databases">
        <title>Bird 10,000 Genomes (B10K) Project - Family phase.</title>
        <authorList>
            <person name="Zhang G."/>
        </authorList>
    </citation>
    <scope>NUCLEOTIDE SEQUENCE [LARGE SCALE GENOMIC DNA]</scope>
    <source>
        <strain evidence="8">B10K-DU-029-46</strain>
    </source>
</reference>
<gene>
    <name evidence="8" type="primary">C4bpa</name>
    <name evidence="8" type="ORF">TURVEL_R04022</name>
</gene>
<dbReference type="PANTHER" id="PTHR19325:SF570">
    <property type="entry name" value="COMPLEMENT COMPONENT 4 BINDING PROTEIN, MEMBRANE"/>
    <property type="match status" value="1"/>
</dbReference>
<evidence type="ECO:0000256" key="1">
    <source>
        <dbReference type="ARBA" id="ARBA00022659"/>
    </source>
</evidence>
<dbReference type="CDD" id="cd00033">
    <property type="entry name" value="CCP"/>
    <property type="match status" value="4"/>
</dbReference>
<dbReference type="Proteomes" id="UP000582182">
    <property type="component" value="Unassembled WGS sequence"/>
</dbReference>
<feature type="domain" description="Sushi" evidence="7">
    <location>
        <begin position="136"/>
        <end position="195"/>
    </location>
</feature>
<dbReference type="PANTHER" id="PTHR19325">
    <property type="entry name" value="COMPLEMENT COMPONENT-RELATED SUSHI DOMAIN-CONTAINING"/>
    <property type="match status" value="1"/>
</dbReference>
<keyword evidence="3" id="KW-0677">Repeat</keyword>
<dbReference type="OrthoDB" id="6480633at2759"/>